<organism evidence="2 3">
    <name type="scientific">Apodospora peruviana</name>
    <dbReference type="NCBI Taxonomy" id="516989"/>
    <lineage>
        <taxon>Eukaryota</taxon>
        <taxon>Fungi</taxon>
        <taxon>Dikarya</taxon>
        <taxon>Ascomycota</taxon>
        <taxon>Pezizomycotina</taxon>
        <taxon>Sordariomycetes</taxon>
        <taxon>Sordariomycetidae</taxon>
        <taxon>Sordariales</taxon>
        <taxon>Lasiosphaeriaceae</taxon>
        <taxon>Apodospora</taxon>
    </lineage>
</organism>
<name>A0AAE0IRZ4_9PEZI</name>
<keyword evidence="1" id="KW-0812">Transmembrane</keyword>
<keyword evidence="1" id="KW-1133">Transmembrane helix</keyword>
<evidence type="ECO:0000313" key="3">
    <source>
        <dbReference type="Proteomes" id="UP001283341"/>
    </source>
</evidence>
<reference evidence="2" key="1">
    <citation type="journal article" date="2023" name="Mol. Phylogenet. Evol.">
        <title>Genome-scale phylogeny and comparative genomics of the fungal order Sordariales.</title>
        <authorList>
            <person name="Hensen N."/>
            <person name="Bonometti L."/>
            <person name="Westerberg I."/>
            <person name="Brannstrom I.O."/>
            <person name="Guillou S."/>
            <person name="Cros-Aarteil S."/>
            <person name="Calhoun S."/>
            <person name="Haridas S."/>
            <person name="Kuo A."/>
            <person name="Mondo S."/>
            <person name="Pangilinan J."/>
            <person name="Riley R."/>
            <person name="LaButti K."/>
            <person name="Andreopoulos B."/>
            <person name="Lipzen A."/>
            <person name="Chen C."/>
            <person name="Yan M."/>
            <person name="Daum C."/>
            <person name="Ng V."/>
            <person name="Clum A."/>
            <person name="Steindorff A."/>
            <person name="Ohm R.A."/>
            <person name="Martin F."/>
            <person name="Silar P."/>
            <person name="Natvig D.O."/>
            <person name="Lalanne C."/>
            <person name="Gautier V."/>
            <person name="Ament-Velasquez S.L."/>
            <person name="Kruys A."/>
            <person name="Hutchinson M.I."/>
            <person name="Powell A.J."/>
            <person name="Barry K."/>
            <person name="Miller A.N."/>
            <person name="Grigoriev I.V."/>
            <person name="Debuchy R."/>
            <person name="Gladieux P."/>
            <person name="Hiltunen Thoren M."/>
            <person name="Johannesson H."/>
        </authorList>
    </citation>
    <scope>NUCLEOTIDE SEQUENCE</scope>
    <source>
        <strain evidence="2">CBS 118394</strain>
    </source>
</reference>
<evidence type="ECO:0000256" key="1">
    <source>
        <dbReference type="SAM" id="Phobius"/>
    </source>
</evidence>
<dbReference type="AlphaFoldDB" id="A0AAE0IRZ4"/>
<reference evidence="2" key="2">
    <citation type="submission" date="2023-06" db="EMBL/GenBank/DDBJ databases">
        <authorList>
            <consortium name="Lawrence Berkeley National Laboratory"/>
            <person name="Haridas S."/>
            <person name="Hensen N."/>
            <person name="Bonometti L."/>
            <person name="Westerberg I."/>
            <person name="Brannstrom I.O."/>
            <person name="Guillou S."/>
            <person name="Cros-Aarteil S."/>
            <person name="Calhoun S."/>
            <person name="Kuo A."/>
            <person name="Mondo S."/>
            <person name="Pangilinan J."/>
            <person name="Riley R."/>
            <person name="Labutti K."/>
            <person name="Andreopoulos B."/>
            <person name="Lipzen A."/>
            <person name="Chen C."/>
            <person name="Yanf M."/>
            <person name="Daum C."/>
            <person name="Ng V."/>
            <person name="Clum A."/>
            <person name="Steindorff A."/>
            <person name="Ohm R."/>
            <person name="Martin F."/>
            <person name="Silar P."/>
            <person name="Natvig D."/>
            <person name="Lalanne C."/>
            <person name="Gautier V."/>
            <person name="Ament-Velasquez S.L."/>
            <person name="Kruys A."/>
            <person name="Hutchinson M.I."/>
            <person name="Powell A.J."/>
            <person name="Barry K."/>
            <person name="Miller A.N."/>
            <person name="Grigoriev I.V."/>
            <person name="Debuchy R."/>
            <person name="Gladieux P."/>
            <person name="Thoren M.H."/>
            <person name="Johannesson H."/>
        </authorList>
    </citation>
    <scope>NUCLEOTIDE SEQUENCE</scope>
    <source>
        <strain evidence="2">CBS 118394</strain>
    </source>
</reference>
<evidence type="ECO:0000313" key="2">
    <source>
        <dbReference type="EMBL" id="KAK3329877.1"/>
    </source>
</evidence>
<sequence length="164" mass="18131">MLWSFLGSERSKAKQKSPRIEWLKDIFKDSLGLMVEKKASGFSGVGIDNDIHSYFLAMVFYNLLASTCKLLGVFCPVFAVFYSCFCLLFVVSYPRCFALHCSTESVFFVVVSSTCMLCISANIEDGGAGLALPGLIVVPTMEPYSKMRGIPDEEESDDKAEISE</sequence>
<accession>A0AAE0IRZ4</accession>
<feature type="transmembrane region" description="Helical" evidence="1">
    <location>
        <begin position="70"/>
        <end position="93"/>
    </location>
</feature>
<keyword evidence="1" id="KW-0472">Membrane</keyword>
<comment type="caution">
    <text evidence="2">The sequence shown here is derived from an EMBL/GenBank/DDBJ whole genome shotgun (WGS) entry which is preliminary data.</text>
</comment>
<gene>
    <name evidence="2" type="ORF">B0H66DRAFT_40214</name>
</gene>
<dbReference type="Proteomes" id="UP001283341">
    <property type="component" value="Unassembled WGS sequence"/>
</dbReference>
<proteinExistence type="predicted"/>
<protein>
    <submittedName>
        <fullName evidence="2">Uncharacterized protein</fullName>
    </submittedName>
</protein>
<dbReference type="EMBL" id="JAUEDM010000001">
    <property type="protein sequence ID" value="KAK3329877.1"/>
    <property type="molecule type" value="Genomic_DNA"/>
</dbReference>
<keyword evidence="3" id="KW-1185">Reference proteome</keyword>